<name>A0A1A9ZK56_GLOPL</name>
<dbReference type="EnsemblMetazoa" id="GPAI017354-RA">
    <property type="protein sequence ID" value="GPAI017354-PA"/>
    <property type="gene ID" value="GPAI017354"/>
</dbReference>
<feature type="compositionally biased region" description="Basic and acidic residues" evidence="1">
    <location>
        <begin position="320"/>
        <end position="338"/>
    </location>
</feature>
<evidence type="ECO:0000313" key="3">
    <source>
        <dbReference type="EnsemblMetazoa" id="GPAI017354-PA"/>
    </source>
</evidence>
<dbReference type="Pfam" id="PF02197">
    <property type="entry name" value="RIIa"/>
    <property type="match status" value="2"/>
</dbReference>
<feature type="compositionally biased region" description="Basic and acidic residues" evidence="1">
    <location>
        <begin position="303"/>
        <end position="313"/>
    </location>
</feature>
<feature type="region of interest" description="Disordered" evidence="1">
    <location>
        <begin position="303"/>
        <end position="344"/>
    </location>
</feature>
<dbReference type="Gene3D" id="1.20.890.10">
    <property type="entry name" value="cAMP-dependent protein kinase regulatory subunit, dimerization-anchoring domain"/>
    <property type="match status" value="2"/>
</dbReference>
<dbReference type="PROSITE" id="PS50096">
    <property type="entry name" value="IQ"/>
    <property type="match status" value="2"/>
</dbReference>
<feature type="compositionally biased region" description="Basic and acidic residues" evidence="1">
    <location>
        <begin position="834"/>
        <end position="847"/>
    </location>
</feature>
<reference evidence="3" key="2">
    <citation type="submission" date="2020-05" db="UniProtKB">
        <authorList>
            <consortium name="EnsemblMetazoa"/>
        </authorList>
    </citation>
    <scope>IDENTIFICATION</scope>
    <source>
        <strain evidence="3">IAEA</strain>
    </source>
</reference>
<dbReference type="SMART" id="SM00394">
    <property type="entry name" value="RIIa"/>
    <property type="match status" value="2"/>
</dbReference>
<dbReference type="VEuPathDB" id="VectorBase:GPAI017354"/>
<evidence type="ECO:0000256" key="1">
    <source>
        <dbReference type="SAM" id="MobiDB-lite"/>
    </source>
</evidence>
<evidence type="ECO:0000313" key="4">
    <source>
        <dbReference type="Proteomes" id="UP000092445"/>
    </source>
</evidence>
<dbReference type="SUPFAM" id="SSF47391">
    <property type="entry name" value="Dimerization-anchoring domain of cAMP-dependent PK regulatory subunit"/>
    <property type="match status" value="2"/>
</dbReference>
<feature type="compositionally biased region" description="Polar residues" evidence="1">
    <location>
        <begin position="1544"/>
        <end position="1559"/>
    </location>
</feature>
<dbReference type="Proteomes" id="UP000092445">
    <property type="component" value="Unassembled WGS sequence"/>
</dbReference>
<feature type="region of interest" description="Disordered" evidence="1">
    <location>
        <begin position="1835"/>
        <end position="1859"/>
    </location>
</feature>
<feature type="compositionally biased region" description="Basic and acidic residues" evidence="1">
    <location>
        <begin position="2699"/>
        <end position="2711"/>
    </location>
</feature>
<feature type="domain" description="RIIa" evidence="2">
    <location>
        <begin position="88"/>
        <end position="125"/>
    </location>
</feature>
<evidence type="ECO:0000259" key="2">
    <source>
        <dbReference type="SMART" id="SM00394"/>
    </source>
</evidence>
<feature type="compositionally biased region" description="Acidic residues" evidence="1">
    <location>
        <begin position="1721"/>
        <end position="1730"/>
    </location>
</feature>
<dbReference type="Pfam" id="PF00612">
    <property type="entry name" value="IQ"/>
    <property type="match status" value="1"/>
</dbReference>
<feature type="compositionally biased region" description="Low complexity" evidence="1">
    <location>
        <begin position="2732"/>
        <end position="2742"/>
    </location>
</feature>
<dbReference type="InterPro" id="IPR000048">
    <property type="entry name" value="IQ_motif_EF-hand-BS"/>
</dbReference>
<feature type="compositionally biased region" description="Basic and acidic residues" evidence="1">
    <location>
        <begin position="1139"/>
        <end position="1194"/>
    </location>
</feature>
<feature type="region of interest" description="Disordered" evidence="1">
    <location>
        <begin position="1529"/>
        <end position="1732"/>
    </location>
</feature>
<feature type="region of interest" description="Disordered" evidence="1">
    <location>
        <begin position="2728"/>
        <end position="2750"/>
    </location>
</feature>
<protein>
    <recommendedName>
        <fullName evidence="2">RIIa domain-containing protein</fullName>
    </recommendedName>
</protein>
<dbReference type="Gene3D" id="1.20.5.190">
    <property type="match status" value="1"/>
</dbReference>
<feature type="compositionally biased region" description="Basic and acidic residues" evidence="1">
    <location>
        <begin position="923"/>
        <end position="939"/>
    </location>
</feature>
<dbReference type="InterPro" id="IPR003117">
    <property type="entry name" value="cAMP_dep_PK_reg_su_I/II_a/b"/>
</dbReference>
<reference evidence="4" key="1">
    <citation type="submission" date="2014-03" db="EMBL/GenBank/DDBJ databases">
        <authorList>
            <person name="Aksoy S."/>
            <person name="Warren W."/>
            <person name="Wilson R.K."/>
        </authorList>
    </citation>
    <scope>NUCLEOTIDE SEQUENCE [LARGE SCALE GENOMIC DNA]</scope>
    <source>
        <strain evidence="4">IAEA</strain>
    </source>
</reference>
<dbReference type="CDD" id="cd12084">
    <property type="entry name" value="DD_RII_PKA-like"/>
    <property type="match status" value="1"/>
</dbReference>
<feature type="compositionally biased region" description="Basic and acidic residues" evidence="1">
    <location>
        <begin position="895"/>
        <end position="913"/>
    </location>
</feature>
<feature type="compositionally biased region" description="Basic and acidic residues" evidence="1">
    <location>
        <begin position="974"/>
        <end position="984"/>
    </location>
</feature>
<feature type="region of interest" description="Disordered" evidence="1">
    <location>
        <begin position="506"/>
        <end position="527"/>
    </location>
</feature>
<feature type="compositionally biased region" description="Polar residues" evidence="1">
    <location>
        <begin position="726"/>
        <end position="742"/>
    </location>
</feature>
<dbReference type="SMART" id="SM00015">
    <property type="entry name" value="IQ"/>
    <property type="match status" value="3"/>
</dbReference>
<keyword evidence="4" id="KW-1185">Reference proteome</keyword>
<feature type="compositionally biased region" description="Basic and acidic residues" evidence="1">
    <location>
        <begin position="638"/>
        <end position="650"/>
    </location>
</feature>
<feature type="compositionally biased region" description="Basic and acidic residues" evidence="1">
    <location>
        <begin position="573"/>
        <end position="595"/>
    </location>
</feature>
<accession>A0A1A9ZK56</accession>
<feature type="region of interest" description="Disordered" evidence="1">
    <location>
        <begin position="1465"/>
        <end position="1500"/>
    </location>
</feature>
<feature type="region of interest" description="Disordered" evidence="1">
    <location>
        <begin position="791"/>
        <end position="1204"/>
    </location>
</feature>
<sequence>MTAIIEQPRVPEGLRELMKMFTKEILKEKPTDLYNFSENYFKAKLLEKDNFLVKDHESIRLPYNFTNLHNNARRYQIAMGLVHSFIPEDITELIKGLIKAILREQPNNLCEFAFQYFQRLNKSEEHHEKHQKICYNTYEDYLKYKNNFLFIPYVKCTCGRIWGEFGQKEPDSNLTGTDTDIDQGTSNRDEINKSENYLKAVCTIQRYFRWFLKRKAAKKSKVPNMSVETAALIIQRCLKNAYRKSSNGNSRNILTKTSTDVAPQLLSKSNDLEVNDNISETASYTSASTAVLLSAKSAGDTNEKAFEKTTRIDEDAENDDDKHLSSSKEIGSDKEEMSTSKVAGNSGDSAIILKLHSISPVFEFDSKNEGIGSYDVVVGSETNKEINNELRTRDINSDIPHSSDAAFFSVPQVDDNQEQMQKNPESEDNFSADAPDNVLNAENEDINNQALKDDVSNAILYVKADSVLEKNSTEDHKHPPIAEPKLKIEEFDNQVPVPVEFADEYSNQSDRKAVTPDIEKSNSKNLDYDQPVNMDNILSLEIKPYENNSVEEDILKIQIASPDQVQEGEDKEEQLKKKQREHILSIEKEKEKDSEEFSNEVEEEESKISENHKLLASGGVQVNDRDGSDISKNSTMRGESESEHDYDSKLNEVSAGNEISPDNAEDTNRSQYKFSSHILKIDEEKNKNSSYNSKSDPNMKNTFEGVVSENTTENILLSTREREKLQGSSLDTELENESNNTKSVKHYKEETDLKSTAKNLEENIHENLEISKETYGEVALDYDNEFINKNNKEAREEENSTIVSTKSLNEFDKQASITFEQGSHGKSYQNEEEDTRKNTEKYKKPYETESGDNIQQKLLDVEQLPDNTEGEKGLKTLKTGGEKSSPQDFTGDAQGHIEEALKSDSEIPNKIYDDIENQSTRNPSEKCKNGSPNQKKEGESPGESGESERVVGYIESQAYIKHDNKKDSLDEDHGESSNETHQCEAENGGDCSGIKSHLKKDEHKKHFPNESYNRSRETEEDESARADDFNECEKHLEDDHKNNLPNDNHKESLHQTEQSEVKQPDDCHDAEDGLKNHQKKYSSDENLKKASHKTEKQETKEIVDCREIEKRVEENHKKSLIRETSKENVHQIEQTTSEKGGDHLKTGKDMKSDPDGKEINSETDKSVKITEKDTGSEEGIKSTEGGEKSRKTDEANEAGIGKQSAKKDVIATTANHLIKTSDIHGASLLSMIPITENVPLTDIQNLEMHSSARENEELSVRENIRSESAATTAIENHVFQTSRSDKNENPEMKSVIKIENESDNNDDTNPGNVKEQLCEEINITKEEKVEKTLRKRSMDDSLHDNKLLKKACEGGTNSVDDADIIEESQSNASDNKVDRSNIKPDDKIVESTIHFSKETEQKSNINDKDTKKTVIIEMERKENQDLDSRELLTNALPDVVESSAIQDFEMIDDKINNNLKINVSESESNLTSRETPVSETGDELSGDSKHMESQLIKASQSGKEILKENVDEVKPIEFTEKNVESLDKNFEGEADPLDEALISPENSNRNGKNKFTNINKGDHHKTLSSTEKGKVKNLFAKHPKSDVLVNDVGDPEFVGNKSDQVLDFEKNQSQLKSEGSLEKPTTETPLRNSKEDNKDLFKDNSTKKSQNDTKRLNTINETYREDLKSHETSDRGGLGCKDKDKNVLNSTTNQVDEETSMIPSKGSTIRIDKTKGGNLEDSNEEPEDDRNENMKNIVDCKSDDSTSHICVDDEKSTEVLNENESNFEGNARSEEAMLSNWKCYTHSNIGKHNFKSCKNLNHAEGLRESYCQQLFAAETHLKSFRYNRNSDFIETDHRNDNQSSDNKIEKHSNNSEDIDKMKPYYEEPERLPRYFYGTATKDSKKIKRNRRKSAPIRHEKKLNNEKKFTDLTATISVKSTEEMKFSNIVQITEIDLPICVNIDNQLDRESPTELFNDLSNVDIDSDSESENASIEKTLTTADEVALHETQSDVVMSHFDDQLNESEAEDSLGSTKFALQTIIELSETKASIFEKEIQARKQVNPTSLEEKFSETSECSSDCCCQEQDKFPYASRECGNKSIKNKKQSVCAALHDYDRELHIASHCMHWPEDFKKNEELIQKTPTTANVDVFENDVKKVDELSLESEVMSENLSYERPTNGDTRQLKTSQALDTCRELKISQAELKSNPIDINDPDSRTNQTFPETVTYNSQPDSSKTLIDTNIQNHYNAYSRFVARSSSNFCIRKSSTIDYNVSQDMIAAVDASEKAINKYELKKDVNVANKSNETQTLNKTFTKITSDDLSAAFKQLDQQRSEKTNTVKNMLNNFLDSERLHSYKVNQRPHFPTNNLLEITKSLDDVLDAERDLREPSVPYEIVEERCIKKTISLIHIDDSDLEIITVQNENDFSDKENVSEDGDEDDDDSLITNAIKLQRNDMIIEKMKQRQESTPKIAKDSVDNTRDINNFEEPSVKHIEGTPDTDEEVVVVNNLQREETRESSAHSDDVIYGNGQKLDLTATKMEGEKQDQAKTFMKSVTIDTAVRYIEPASSNDSFCLDEDTSQTIRRQIMAYSISEADSDYMEERVGEEMSAGSVKSLPKCNDFNINIAVMENGDTSTETESTVVSAATKIQAGARGYLTRKRLGIKNNVNERKTSQKDDSKASFGNAAISESLEHLVRNEAAKKIQNVYRHHRKRNQAHVPGRIEESSERNIDKGNRLAQKRSMLQRGDALLDNSTSSSSSGTSTEKQTEDENAQMVKANTAAMIRAKKIHSHKLKWLAMRQNSMPVQIDSELFRVIPKHMRKRIYSAEANKKKGN</sequence>
<feature type="compositionally biased region" description="Basic and acidic residues" evidence="1">
    <location>
        <begin position="509"/>
        <end position="522"/>
    </location>
</feature>
<feature type="compositionally biased region" description="Polar residues" evidence="1">
    <location>
        <begin position="815"/>
        <end position="828"/>
    </location>
</feature>
<feature type="domain" description="RIIa" evidence="2">
    <location>
        <begin position="12"/>
        <end position="50"/>
    </location>
</feature>
<feature type="compositionally biased region" description="Basic and acidic residues" evidence="1">
    <location>
        <begin position="1632"/>
        <end position="1655"/>
    </location>
</feature>
<dbReference type="STRING" id="7398.A0A1A9ZK56"/>
<proteinExistence type="predicted"/>
<feature type="compositionally biased region" description="Polar residues" evidence="1">
    <location>
        <begin position="1465"/>
        <end position="1478"/>
    </location>
</feature>
<feature type="region of interest" description="Disordered" evidence="1">
    <location>
        <begin position="719"/>
        <end position="750"/>
    </location>
</feature>
<feature type="region of interest" description="Disordered" evidence="1">
    <location>
        <begin position="561"/>
        <end position="707"/>
    </location>
</feature>
<feature type="compositionally biased region" description="Acidic residues" evidence="1">
    <location>
        <begin position="596"/>
        <end position="605"/>
    </location>
</feature>
<feature type="compositionally biased region" description="Basic residues" evidence="1">
    <location>
        <begin position="996"/>
        <end position="1006"/>
    </location>
</feature>
<organism evidence="3 4">
    <name type="scientific">Glossina pallidipes</name>
    <name type="common">Tsetse fly</name>
    <dbReference type="NCBI Taxonomy" id="7398"/>
    <lineage>
        <taxon>Eukaryota</taxon>
        <taxon>Metazoa</taxon>
        <taxon>Ecdysozoa</taxon>
        <taxon>Arthropoda</taxon>
        <taxon>Hexapoda</taxon>
        <taxon>Insecta</taxon>
        <taxon>Pterygota</taxon>
        <taxon>Neoptera</taxon>
        <taxon>Endopterygota</taxon>
        <taxon>Diptera</taxon>
        <taxon>Brachycera</taxon>
        <taxon>Muscomorpha</taxon>
        <taxon>Hippoboscoidea</taxon>
        <taxon>Glossinidae</taxon>
        <taxon>Glossina</taxon>
    </lineage>
</organism>
<feature type="compositionally biased region" description="Basic and acidic residues" evidence="1">
    <location>
        <begin position="1662"/>
        <end position="1686"/>
    </location>
</feature>
<feature type="compositionally biased region" description="Basic and acidic residues" evidence="1">
    <location>
        <begin position="1013"/>
        <end position="1130"/>
    </location>
</feature>
<feature type="region of interest" description="Disordered" evidence="1">
    <location>
        <begin position="2685"/>
        <end position="2711"/>
    </location>
</feature>